<dbReference type="PANTHER" id="PTHR43582:SF2">
    <property type="entry name" value="LINEARMYCIN RESISTANCE ATP-BINDING PROTEIN LNRL"/>
    <property type="match status" value="1"/>
</dbReference>
<gene>
    <name evidence="1" type="ORF">LDC_03339</name>
</gene>
<dbReference type="PANTHER" id="PTHR43582">
    <property type="entry name" value="LINEARMYCIN RESISTANCE ATP-BINDING PROTEIN LNRL"/>
    <property type="match status" value="1"/>
</dbReference>
<protein>
    <submittedName>
        <fullName evidence="1">Daunorubicin resistance ABC transporter ATPase subunit</fullName>
    </submittedName>
</protein>
<name>F8UI14_9ZZZZ</name>
<dbReference type="InterPro" id="IPR027417">
    <property type="entry name" value="P-loop_NTPase"/>
</dbReference>
<organism evidence="1">
    <name type="scientific">uncultured microorganism</name>
    <dbReference type="NCBI Taxonomy" id="358574"/>
    <lineage>
        <taxon>unclassified sequences</taxon>
        <taxon>environmental samples</taxon>
    </lineage>
</organism>
<dbReference type="SUPFAM" id="SSF52540">
    <property type="entry name" value="P-loop containing nucleoside triphosphate hydrolases"/>
    <property type="match status" value="1"/>
</dbReference>
<proteinExistence type="predicted"/>
<accession>F8UI14</accession>
<dbReference type="Gene3D" id="3.40.50.300">
    <property type="entry name" value="P-loop containing nucleotide triphosphate hydrolases"/>
    <property type="match status" value="1"/>
</dbReference>
<dbReference type="EMBL" id="JF805288">
    <property type="protein sequence ID" value="AEI30671.1"/>
    <property type="molecule type" value="Genomic_DNA"/>
</dbReference>
<evidence type="ECO:0000313" key="1">
    <source>
        <dbReference type="EMBL" id="AEI30671.1"/>
    </source>
</evidence>
<sequence>DPQTRRHVWDYITRLAKHDKMTLLLTTHYMDEADELCDRIAIMDKGKIIALDTPKRLKAKLGGGTILLFDVSDAKRFCALLPKHCGHKTLASGQVQVTSKHGETLMPKLIALAQKNGIEVKSVTMHQSTLEDVFMRLTGKQLRDEEGNGKDLARWHR</sequence>
<feature type="non-terminal residue" evidence="1">
    <location>
        <position position="1"/>
    </location>
</feature>
<dbReference type="AlphaFoldDB" id="F8UI14"/>
<reference evidence="1" key="1">
    <citation type="submission" date="2011-04" db="EMBL/GenBank/DDBJ databases">
        <title>Taxonomic and functional metagenomic profiling of the microbial community in the anoxic sediment of a brackish shallow lake (Laguna de Carrizo Central Spain).</title>
        <authorList>
            <consortium name="CONSOLIDER consortium CSD2007-00005"/>
            <person name="Guazzaroni M.-E."/>
            <person name="Richter M."/>
            <person name="Garcia-Salamanca A."/>
            <person name="Yarza P."/>
            <person name="Ferrer M."/>
        </authorList>
    </citation>
    <scope>NUCLEOTIDE SEQUENCE</scope>
</reference>